<keyword evidence="4" id="KW-0677">Repeat</keyword>
<dbReference type="GO" id="GO:0005886">
    <property type="term" value="C:plasma membrane"/>
    <property type="evidence" value="ECO:0007669"/>
    <property type="project" value="TreeGrafter"/>
</dbReference>
<dbReference type="Pfam" id="PF03600">
    <property type="entry name" value="CitMHS"/>
    <property type="match status" value="1"/>
</dbReference>
<keyword evidence="2" id="KW-0813">Transport</keyword>
<feature type="transmembrane region" description="Helical" evidence="7">
    <location>
        <begin position="433"/>
        <end position="452"/>
    </location>
</feature>
<evidence type="ECO:0000256" key="4">
    <source>
        <dbReference type="ARBA" id="ARBA00022737"/>
    </source>
</evidence>
<evidence type="ECO:0000256" key="7">
    <source>
        <dbReference type="SAM" id="Phobius"/>
    </source>
</evidence>
<organism evidence="9 10">
    <name type="scientific">Bosea vaviloviae</name>
    <dbReference type="NCBI Taxonomy" id="1526658"/>
    <lineage>
        <taxon>Bacteria</taxon>
        <taxon>Pseudomonadati</taxon>
        <taxon>Pseudomonadota</taxon>
        <taxon>Alphaproteobacteria</taxon>
        <taxon>Hyphomicrobiales</taxon>
        <taxon>Boseaceae</taxon>
        <taxon>Bosea</taxon>
    </lineage>
</organism>
<feature type="transmembrane region" description="Helical" evidence="7">
    <location>
        <begin position="133"/>
        <end position="154"/>
    </location>
</feature>
<dbReference type="InterPro" id="IPR004680">
    <property type="entry name" value="Cit_transptr-like_dom"/>
</dbReference>
<feature type="domain" description="RCK C-terminal" evidence="8">
    <location>
        <begin position="310"/>
        <end position="392"/>
    </location>
</feature>
<reference evidence="9 10" key="1">
    <citation type="submission" date="2015-07" db="EMBL/GenBank/DDBJ databases">
        <title>Whole genome sequencing of Bosea vaviloviae isolated from cave pool.</title>
        <authorList>
            <person name="Tan N.E.H."/>
            <person name="Lee Y.P."/>
            <person name="Gan H.M."/>
            <person name="Barton H."/>
            <person name="Savka M.A."/>
        </authorList>
    </citation>
    <scope>NUCLEOTIDE SEQUENCE [LARGE SCALE GENOMIC DNA]</scope>
    <source>
        <strain evidence="9 10">SD260</strain>
    </source>
</reference>
<evidence type="ECO:0000256" key="6">
    <source>
        <dbReference type="ARBA" id="ARBA00023136"/>
    </source>
</evidence>
<evidence type="ECO:0000256" key="5">
    <source>
        <dbReference type="ARBA" id="ARBA00022989"/>
    </source>
</evidence>
<feature type="transmembrane region" description="Helical" evidence="7">
    <location>
        <begin position="56"/>
        <end position="81"/>
    </location>
</feature>
<dbReference type="EMBL" id="LGSZ01000095">
    <property type="protein sequence ID" value="KPH73727.1"/>
    <property type="molecule type" value="Genomic_DNA"/>
</dbReference>
<accession>A0A0N1F099</accession>
<keyword evidence="3 7" id="KW-0812">Transmembrane</keyword>
<dbReference type="InterPro" id="IPR051679">
    <property type="entry name" value="DASS-Related_Transporters"/>
</dbReference>
<dbReference type="PROSITE" id="PS51202">
    <property type="entry name" value="RCK_C"/>
    <property type="match status" value="1"/>
</dbReference>
<dbReference type="RefSeq" id="WP_054212085.1">
    <property type="nucleotide sequence ID" value="NZ_LGSZ01000095.1"/>
</dbReference>
<feature type="transmembrane region" description="Helical" evidence="7">
    <location>
        <begin position="544"/>
        <end position="562"/>
    </location>
</feature>
<dbReference type="SUPFAM" id="SSF116726">
    <property type="entry name" value="TrkA C-terminal domain-like"/>
    <property type="match status" value="1"/>
</dbReference>
<feature type="transmembrane region" description="Helical" evidence="7">
    <location>
        <begin position="174"/>
        <end position="195"/>
    </location>
</feature>
<feature type="transmembrane region" description="Helical" evidence="7">
    <location>
        <begin position="93"/>
        <end position="126"/>
    </location>
</feature>
<keyword evidence="5 7" id="KW-1133">Transmembrane helix</keyword>
<dbReference type="InterPro" id="IPR006037">
    <property type="entry name" value="RCK_C"/>
</dbReference>
<evidence type="ECO:0000313" key="10">
    <source>
        <dbReference type="Proteomes" id="UP000037822"/>
    </source>
</evidence>
<evidence type="ECO:0000259" key="8">
    <source>
        <dbReference type="PROSITE" id="PS51202"/>
    </source>
</evidence>
<gene>
    <name evidence="9" type="ORF">AE618_26780</name>
</gene>
<dbReference type="PANTHER" id="PTHR43652">
    <property type="entry name" value="BASIC AMINO ACID ANTIPORTER YFCC-RELATED"/>
    <property type="match status" value="1"/>
</dbReference>
<evidence type="ECO:0000256" key="3">
    <source>
        <dbReference type="ARBA" id="ARBA00022692"/>
    </source>
</evidence>
<dbReference type="PATRIC" id="fig|1526658.3.peg.4902"/>
<name>A0A0N1F099_9HYPH</name>
<comment type="caution">
    <text evidence="9">The sequence shown here is derived from an EMBL/GenBank/DDBJ whole genome shotgun (WGS) entry which is preliminary data.</text>
</comment>
<dbReference type="GO" id="GO:0006813">
    <property type="term" value="P:potassium ion transport"/>
    <property type="evidence" value="ECO:0007669"/>
    <property type="project" value="InterPro"/>
</dbReference>
<keyword evidence="6 7" id="KW-0472">Membrane</keyword>
<proteinExistence type="predicted"/>
<evidence type="ECO:0000256" key="1">
    <source>
        <dbReference type="ARBA" id="ARBA00004141"/>
    </source>
</evidence>
<evidence type="ECO:0000313" key="9">
    <source>
        <dbReference type="EMBL" id="KPH73727.1"/>
    </source>
</evidence>
<feature type="transmembrane region" description="Helical" evidence="7">
    <location>
        <begin position="405"/>
        <end position="427"/>
    </location>
</feature>
<dbReference type="AlphaFoldDB" id="A0A0N1F099"/>
<evidence type="ECO:0000256" key="2">
    <source>
        <dbReference type="ARBA" id="ARBA00022448"/>
    </source>
</evidence>
<dbReference type="Proteomes" id="UP000037822">
    <property type="component" value="Unassembled WGS sequence"/>
</dbReference>
<feature type="transmembrane region" description="Helical" evidence="7">
    <location>
        <begin position="23"/>
        <end position="44"/>
    </location>
</feature>
<dbReference type="Gene3D" id="3.30.70.1450">
    <property type="entry name" value="Regulator of K+ conductance, C-terminal domain"/>
    <property type="match status" value="2"/>
</dbReference>
<protein>
    <submittedName>
        <fullName evidence="9">Citrate transporter</fullName>
    </submittedName>
</protein>
<comment type="subcellular location">
    <subcellularLocation>
        <location evidence="1">Membrane</location>
        <topology evidence="1">Multi-pass membrane protein</topology>
    </subcellularLocation>
</comment>
<dbReference type="GO" id="GO:0008324">
    <property type="term" value="F:monoatomic cation transmembrane transporter activity"/>
    <property type="evidence" value="ECO:0007669"/>
    <property type="project" value="InterPro"/>
</dbReference>
<dbReference type="InterPro" id="IPR036721">
    <property type="entry name" value="RCK_C_sf"/>
</dbReference>
<feature type="transmembrane region" description="Helical" evidence="7">
    <location>
        <begin position="582"/>
        <end position="602"/>
    </location>
</feature>
<keyword evidence="10" id="KW-1185">Reference proteome</keyword>
<dbReference type="PANTHER" id="PTHR43652:SF2">
    <property type="entry name" value="BASIC AMINO ACID ANTIPORTER YFCC-RELATED"/>
    <property type="match status" value="1"/>
</dbReference>
<sequence length="604" mass="62060">MNAIESTTLVVAVTIAFFAWNRLPVVVVAIGAALSLWALGVVTLEQALAGFGDRAVMFVASLFIVSAALDKTGVTAWAGQILIAKAGESKNRLLVIIMAAAGALTALISGGGAVAALMPVVVLAAIRLRQSPTLLLMPLAFSAHAGANILLTGAPKNILVSEALEDSGLPGFGFAEFALVGLPLLAGTMLIILLLGKRLLPAQGNARLPADFSRHAQTLVEHYGLTDGFFHLRVRASSELIGTLPAAIDISQQEGAIELVTVQAGTTGIARGDQPIREGDYLLVKGEAGAVARLCAASHLAPRDAADDGDAAGALLNRSTGLAEVVIPPRSAFIGKAVHPGMTTEGGDLIVLAVQRGGADLDPADLALRAGDTVLLKGSWKALDLRLADADVLVVNSPDLVRRQAVPMGAGAGVALAALGALVLLLATGFVPPAVAALICALVLIGAGILSVEEAYRAIHWTTIILIGAMMPLSIAMVQSGAADLVARQLVALTGSGGPTVFLAGLFLLTACLGQIMSNTATTMLVIPIAMAAAASMGVSPRPILMSLCIAGSASFMTPIATSTNLMVMGPGGYAFGDYWKLGLPLMIWFFVMAVFYVPLIWRF</sequence>
<feature type="transmembrane region" description="Helical" evidence="7">
    <location>
        <begin position="502"/>
        <end position="532"/>
    </location>
</feature>
<feature type="transmembrane region" description="Helical" evidence="7">
    <location>
        <begin position="464"/>
        <end position="482"/>
    </location>
</feature>